<accession>A0ABN4HQ95</accession>
<dbReference type="PIRSF" id="PIRSF028538">
    <property type="entry name" value="DUF1820"/>
    <property type="match status" value="1"/>
</dbReference>
<proteinExistence type="predicted"/>
<gene>
    <name evidence="2" type="ORF">CleRT_08810</name>
</gene>
<dbReference type="Pfam" id="PF08850">
    <property type="entry name" value="DUF1820"/>
    <property type="match status" value="1"/>
</dbReference>
<reference evidence="2 3" key="1">
    <citation type="journal article" date="2015" name="Genome Biol. Evol.">
        <title>Distinctive Genome Reduction Rates Revealed by Genomic Analyses of Two Coxiella-Like Endosymbionts in Ticks.</title>
        <authorList>
            <person name="Gottlieb Y."/>
            <person name="Lalzar I."/>
            <person name="Klasson L."/>
        </authorList>
    </citation>
    <scope>NUCLEOTIDE SEQUENCE [LARGE SCALE GENOMIC DNA]</scope>
    <source>
        <strain evidence="2 3">CRt</strain>
    </source>
</reference>
<keyword evidence="3" id="KW-1185">Reference proteome</keyword>
<dbReference type="RefSeq" id="WP_048875251.1">
    <property type="nucleotide sequence ID" value="NZ_CP011126.1"/>
</dbReference>
<evidence type="ECO:0000313" key="2">
    <source>
        <dbReference type="EMBL" id="AKQ33642.1"/>
    </source>
</evidence>
<sequence length="112" mass="13085">MEEKQRIYKVIFSQDEKVYEIYARYISEESLMGFIEMEELVFNDNSSVVVDPSEEKLKTEFQGVKRTYIPMHMILRIDEMEKQGSAKIKSPAMKGNVHNFPGAFNKPAKDKE</sequence>
<dbReference type="InterPro" id="IPR014949">
    <property type="entry name" value="DUF1820"/>
</dbReference>
<dbReference type="Proteomes" id="UP000063965">
    <property type="component" value="Chromosome"/>
</dbReference>
<organism evidence="2 3">
    <name type="scientific">Candidatus Coxiella mudrowiae</name>
    <dbReference type="NCBI Taxonomy" id="2054173"/>
    <lineage>
        <taxon>Bacteria</taxon>
        <taxon>Pseudomonadati</taxon>
        <taxon>Pseudomonadota</taxon>
        <taxon>Gammaproteobacteria</taxon>
        <taxon>Legionellales</taxon>
        <taxon>Coxiellaceae</taxon>
        <taxon>Coxiella</taxon>
    </lineage>
</organism>
<dbReference type="EMBL" id="CP011126">
    <property type="protein sequence ID" value="AKQ33642.1"/>
    <property type="molecule type" value="Genomic_DNA"/>
</dbReference>
<evidence type="ECO:0000313" key="3">
    <source>
        <dbReference type="Proteomes" id="UP000063965"/>
    </source>
</evidence>
<evidence type="ECO:0000256" key="1">
    <source>
        <dbReference type="SAM" id="MobiDB-lite"/>
    </source>
</evidence>
<protein>
    <submittedName>
        <fullName evidence="2">Cytosolic protein</fullName>
    </submittedName>
</protein>
<name>A0ABN4HQ95_9COXI</name>
<feature type="region of interest" description="Disordered" evidence="1">
    <location>
        <begin position="91"/>
        <end position="112"/>
    </location>
</feature>